<dbReference type="Proteomes" id="UP000815325">
    <property type="component" value="Unassembled WGS sequence"/>
</dbReference>
<keyword evidence="3" id="KW-1185">Reference proteome</keyword>
<dbReference type="Gene3D" id="2.160.20.80">
    <property type="entry name" value="E3 ubiquitin-protein ligase SopA"/>
    <property type="match status" value="1"/>
</dbReference>
<evidence type="ECO:0008006" key="4">
    <source>
        <dbReference type="Google" id="ProtNLM"/>
    </source>
</evidence>
<dbReference type="InterPro" id="IPR001646">
    <property type="entry name" value="5peptide_repeat"/>
</dbReference>
<proteinExistence type="predicted"/>
<dbReference type="EMBL" id="MU069953">
    <property type="protein sequence ID" value="KAF5831382.1"/>
    <property type="molecule type" value="Genomic_DNA"/>
</dbReference>
<accession>A0ABQ7G9V5</accession>
<name>A0ABQ7G9V5_DUNSA</name>
<comment type="caution">
    <text evidence="2">The sequence shown here is derived from an EMBL/GenBank/DDBJ whole genome shotgun (WGS) entry which is preliminary data.</text>
</comment>
<evidence type="ECO:0000313" key="2">
    <source>
        <dbReference type="EMBL" id="KAF5831382.1"/>
    </source>
</evidence>
<sequence length="224" mass="24116">MRLQSQCPPTKPGIARGATRTTRRLVPCAGNNTKVSEVLRPLGLAISTVALTAGVSHAEYTLPPLDLSDPNRCNAVFEAQTSGKQATRSGQVTTAVSGKVLDARQCNLQSAKLPSKILSGSLFDDTNFSGADLRDARLSKSIIRNADFRNVDFSNGVVDRIDFTNTNLNGSNFYNAIVTNTNFQGADLGGTNFEYALFGKEDIKKVCQNPTLQDESREQVGCPN</sequence>
<dbReference type="PANTHER" id="PTHR47485:SF1">
    <property type="entry name" value="THYLAKOID LUMENAL 17.4 KDA PROTEIN, CHLOROPLASTIC"/>
    <property type="match status" value="1"/>
</dbReference>
<gene>
    <name evidence="2" type="ORF">DUNSADRAFT_13198</name>
</gene>
<evidence type="ECO:0000256" key="1">
    <source>
        <dbReference type="ARBA" id="ARBA00022737"/>
    </source>
</evidence>
<dbReference type="Pfam" id="PF13599">
    <property type="entry name" value="Pentapeptide_4"/>
    <property type="match status" value="1"/>
</dbReference>
<dbReference type="PANTHER" id="PTHR47485">
    <property type="entry name" value="THYLAKOID LUMENAL 17.4 KDA PROTEIN, CHLOROPLASTIC"/>
    <property type="match status" value="1"/>
</dbReference>
<reference evidence="2" key="1">
    <citation type="submission" date="2017-08" db="EMBL/GenBank/DDBJ databases">
        <authorList>
            <person name="Polle J.E."/>
            <person name="Barry K."/>
            <person name="Cushman J."/>
            <person name="Schmutz J."/>
            <person name="Tran D."/>
            <person name="Hathwaick L.T."/>
            <person name="Yim W.C."/>
            <person name="Jenkins J."/>
            <person name="Mckie-Krisberg Z.M."/>
            <person name="Prochnik S."/>
            <person name="Lindquist E."/>
            <person name="Dockter R.B."/>
            <person name="Adam C."/>
            <person name="Molina H."/>
            <person name="Bunkerborg J."/>
            <person name="Jin E."/>
            <person name="Buchheim M."/>
            <person name="Magnuson J."/>
        </authorList>
    </citation>
    <scope>NUCLEOTIDE SEQUENCE</scope>
    <source>
        <strain evidence="2">CCAP 19/18</strain>
    </source>
</reference>
<dbReference type="SUPFAM" id="SSF141571">
    <property type="entry name" value="Pentapeptide repeat-like"/>
    <property type="match status" value="1"/>
</dbReference>
<keyword evidence="1" id="KW-0677">Repeat</keyword>
<organism evidence="2 3">
    <name type="scientific">Dunaliella salina</name>
    <name type="common">Green alga</name>
    <name type="synonym">Protococcus salinus</name>
    <dbReference type="NCBI Taxonomy" id="3046"/>
    <lineage>
        <taxon>Eukaryota</taxon>
        <taxon>Viridiplantae</taxon>
        <taxon>Chlorophyta</taxon>
        <taxon>core chlorophytes</taxon>
        <taxon>Chlorophyceae</taxon>
        <taxon>CS clade</taxon>
        <taxon>Chlamydomonadales</taxon>
        <taxon>Dunaliellaceae</taxon>
        <taxon>Dunaliella</taxon>
    </lineage>
</organism>
<protein>
    <recommendedName>
        <fullName evidence="4">Thylakoid lumenal 17.4 kDa protein, chloroplastic</fullName>
    </recommendedName>
</protein>
<evidence type="ECO:0000313" key="3">
    <source>
        <dbReference type="Proteomes" id="UP000815325"/>
    </source>
</evidence>